<evidence type="ECO:0000259" key="6">
    <source>
        <dbReference type="Pfam" id="PF00520"/>
    </source>
</evidence>
<dbReference type="EMBL" id="WUUT01000001">
    <property type="protein sequence ID" value="MXR50549.1"/>
    <property type="molecule type" value="Genomic_DNA"/>
</dbReference>
<dbReference type="GO" id="GO:0005216">
    <property type="term" value="F:monoatomic ion channel activity"/>
    <property type="evidence" value="ECO:0007669"/>
    <property type="project" value="InterPro"/>
</dbReference>
<name>A0A6B0TBH5_9EURY</name>
<feature type="transmembrane region" description="Helical" evidence="5">
    <location>
        <begin position="46"/>
        <end position="65"/>
    </location>
</feature>
<evidence type="ECO:0000256" key="1">
    <source>
        <dbReference type="ARBA" id="ARBA00004141"/>
    </source>
</evidence>
<dbReference type="Proteomes" id="UP000466535">
    <property type="component" value="Unassembled WGS sequence"/>
</dbReference>
<organism evidence="7 8">
    <name type="scientific">Halovenus carboxidivorans</name>
    <dbReference type="NCBI Taxonomy" id="2692199"/>
    <lineage>
        <taxon>Archaea</taxon>
        <taxon>Methanobacteriati</taxon>
        <taxon>Methanobacteriota</taxon>
        <taxon>Stenosarchaea group</taxon>
        <taxon>Halobacteria</taxon>
        <taxon>Halobacteriales</taxon>
        <taxon>Haloarculaceae</taxon>
        <taxon>Halovenus</taxon>
    </lineage>
</organism>
<keyword evidence="4 5" id="KW-0472">Membrane</keyword>
<gene>
    <name evidence="7" type="ORF">GRX03_02860</name>
</gene>
<proteinExistence type="predicted"/>
<evidence type="ECO:0000256" key="2">
    <source>
        <dbReference type="ARBA" id="ARBA00022692"/>
    </source>
</evidence>
<evidence type="ECO:0000313" key="8">
    <source>
        <dbReference type="Proteomes" id="UP000466535"/>
    </source>
</evidence>
<feature type="transmembrane region" description="Helical" evidence="5">
    <location>
        <begin position="18"/>
        <end position="39"/>
    </location>
</feature>
<comment type="caution">
    <text evidence="7">The sequence shown here is derived from an EMBL/GenBank/DDBJ whole genome shotgun (WGS) entry which is preliminary data.</text>
</comment>
<evidence type="ECO:0000256" key="4">
    <source>
        <dbReference type="ARBA" id="ARBA00023136"/>
    </source>
</evidence>
<protein>
    <recommendedName>
        <fullName evidence="6">Ion transport domain-containing protein</fullName>
    </recommendedName>
</protein>
<feature type="domain" description="Ion transport" evidence="6">
    <location>
        <begin position="26"/>
        <end position="115"/>
    </location>
</feature>
<dbReference type="GO" id="GO:0016020">
    <property type="term" value="C:membrane"/>
    <property type="evidence" value="ECO:0007669"/>
    <property type="project" value="UniProtKB-SubCell"/>
</dbReference>
<dbReference type="Gene3D" id="1.20.120.350">
    <property type="entry name" value="Voltage-gated potassium channels. Chain C"/>
    <property type="match status" value="1"/>
</dbReference>
<feature type="transmembrane region" description="Helical" evidence="5">
    <location>
        <begin position="77"/>
        <end position="100"/>
    </location>
</feature>
<reference evidence="7 8" key="1">
    <citation type="submission" date="2019-12" db="EMBL/GenBank/DDBJ databases">
        <title>Isolation and characterization of three novel carbon monoxide-oxidizing members of Halobacteria from salione crusts and soils.</title>
        <authorList>
            <person name="Myers M.R."/>
            <person name="King G.M."/>
        </authorList>
    </citation>
    <scope>NUCLEOTIDE SEQUENCE [LARGE SCALE GENOMIC DNA]</scope>
    <source>
        <strain evidence="7 8">WSH3</strain>
    </source>
</reference>
<dbReference type="AlphaFoldDB" id="A0A6B0TBH5"/>
<dbReference type="InterPro" id="IPR027359">
    <property type="entry name" value="Volt_channel_dom_sf"/>
</dbReference>
<keyword evidence="3 5" id="KW-1133">Transmembrane helix</keyword>
<keyword evidence="8" id="KW-1185">Reference proteome</keyword>
<evidence type="ECO:0000313" key="7">
    <source>
        <dbReference type="EMBL" id="MXR50549.1"/>
    </source>
</evidence>
<keyword evidence="2 5" id="KW-0812">Transmembrane</keyword>
<comment type="subcellular location">
    <subcellularLocation>
        <location evidence="1">Membrane</location>
        <topology evidence="1">Multi-pass membrane protein</topology>
    </subcellularLocation>
</comment>
<dbReference type="SUPFAM" id="SSF81324">
    <property type="entry name" value="Voltage-gated potassium channels"/>
    <property type="match status" value="1"/>
</dbReference>
<dbReference type="Pfam" id="PF00520">
    <property type="entry name" value="Ion_trans"/>
    <property type="match status" value="1"/>
</dbReference>
<evidence type="ECO:0000256" key="3">
    <source>
        <dbReference type="ARBA" id="ARBA00022989"/>
    </source>
</evidence>
<dbReference type="RefSeq" id="WP_159762670.1">
    <property type="nucleotide sequence ID" value="NZ_WUUT01000001.1"/>
</dbReference>
<dbReference type="InterPro" id="IPR005821">
    <property type="entry name" value="Ion_trans_dom"/>
</dbReference>
<evidence type="ECO:0000256" key="5">
    <source>
        <dbReference type="SAM" id="Phobius"/>
    </source>
</evidence>
<accession>A0A6B0TBH5</accession>
<sequence length="141" mass="16364">MSSANGIWVKIDSKLKRLAPVFLLLLVVYLYSSLVSPVLSEQTLRYVEVTIITYYVFELVVKYIITDDYRQFLRDYWLDIVLIVPFFSSLRLLGAVGKALKSVKSLKYIKYIQKAIKIPKGLQKTRLCSEKSEQETDEETE</sequence>